<organism evidence="2 3">
    <name type="scientific">Stackebrandtia albiflava</name>
    <dbReference type="NCBI Taxonomy" id="406432"/>
    <lineage>
        <taxon>Bacteria</taxon>
        <taxon>Bacillati</taxon>
        <taxon>Actinomycetota</taxon>
        <taxon>Actinomycetes</taxon>
        <taxon>Glycomycetales</taxon>
        <taxon>Glycomycetaceae</taxon>
        <taxon>Stackebrandtia</taxon>
    </lineage>
</organism>
<evidence type="ECO:0000313" key="2">
    <source>
        <dbReference type="EMBL" id="TWJ16245.1"/>
    </source>
</evidence>
<protein>
    <submittedName>
        <fullName evidence="2">NADPH-dependent ferric siderophore reductase</fullName>
    </submittedName>
</protein>
<dbReference type="EMBL" id="VLLL01000005">
    <property type="protein sequence ID" value="TWJ16245.1"/>
    <property type="molecule type" value="Genomic_DNA"/>
</dbReference>
<evidence type="ECO:0000259" key="1">
    <source>
        <dbReference type="PROSITE" id="PS51384"/>
    </source>
</evidence>
<dbReference type="PANTHER" id="PTHR30157">
    <property type="entry name" value="FERRIC REDUCTASE, NADPH-DEPENDENT"/>
    <property type="match status" value="1"/>
</dbReference>
<dbReference type="InterPro" id="IPR039374">
    <property type="entry name" value="SIP_fam"/>
</dbReference>
<comment type="caution">
    <text evidence="2">The sequence shown here is derived from an EMBL/GenBank/DDBJ whole genome shotgun (WGS) entry which is preliminary data.</text>
</comment>
<dbReference type="InterPro" id="IPR017927">
    <property type="entry name" value="FAD-bd_FR_type"/>
</dbReference>
<evidence type="ECO:0000313" key="3">
    <source>
        <dbReference type="Proteomes" id="UP000321617"/>
    </source>
</evidence>
<accession>A0A562VEF5</accession>
<feature type="domain" description="FAD-binding FR-type" evidence="1">
    <location>
        <begin position="2"/>
        <end position="132"/>
    </location>
</feature>
<sequence length="265" mass="29586">MTTPFPAVVTGVARISPNFVRVTVGELDERHFEFVGHDQWFRLILPLPGQERPVFPQPAPGQRLWEAYYAMPDDERPVVRNYTVRAARPELREIDVDFVVHGDEGPASRWAQTVRPGDRLGIIDQGAMFVPRDDADWFLLVADETGLPAVAGVLDSIGQDRVVTAFVEVPVDADRQPVTVPARGGVEWFTRDGRSVVESEQLQKAVASADFPDGDPQILVVGESSMVRAVRRHLVNERGIAKDRITFCGFWRHHSTPDPTGEDEE</sequence>
<dbReference type="Pfam" id="PF04954">
    <property type="entry name" value="SIP"/>
    <property type="match status" value="1"/>
</dbReference>
<dbReference type="SUPFAM" id="SSF63380">
    <property type="entry name" value="Riboflavin synthase domain-like"/>
    <property type="match status" value="1"/>
</dbReference>
<dbReference type="Gene3D" id="2.40.30.10">
    <property type="entry name" value="Translation factors"/>
    <property type="match status" value="1"/>
</dbReference>
<keyword evidence="3" id="KW-1185">Reference proteome</keyword>
<dbReference type="PANTHER" id="PTHR30157:SF0">
    <property type="entry name" value="NADPH-DEPENDENT FERRIC-CHELATE REDUCTASE"/>
    <property type="match status" value="1"/>
</dbReference>
<dbReference type="InterPro" id="IPR007037">
    <property type="entry name" value="SIP_rossman_dom"/>
</dbReference>
<dbReference type="InterPro" id="IPR017938">
    <property type="entry name" value="Riboflavin_synthase-like_b-brl"/>
</dbReference>
<reference evidence="2 3" key="1">
    <citation type="journal article" date="2013" name="Stand. Genomic Sci.">
        <title>Genomic Encyclopedia of Type Strains, Phase I: The one thousand microbial genomes (KMG-I) project.</title>
        <authorList>
            <person name="Kyrpides N.C."/>
            <person name="Woyke T."/>
            <person name="Eisen J.A."/>
            <person name="Garrity G."/>
            <person name="Lilburn T.G."/>
            <person name="Beck B.J."/>
            <person name="Whitman W.B."/>
            <person name="Hugenholtz P."/>
            <person name="Klenk H.P."/>
        </authorList>
    </citation>
    <scope>NUCLEOTIDE SEQUENCE [LARGE SCALE GENOMIC DNA]</scope>
    <source>
        <strain evidence="2 3">DSM 45044</strain>
    </source>
</reference>
<dbReference type="Pfam" id="PF08021">
    <property type="entry name" value="FAD_binding_9"/>
    <property type="match status" value="1"/>
</dbReference>
<dbReference type="RefSeq" id="WP_147136336.1">
    <property type="nucleotide sequence ID" value="NZ_BAABIJ010000001.1"/>
</dbReference>
<proteinExistence type="predicted"/>
<dbReference type="Proteomes" id="UP000321617">
    <property type="component" value="Unassembled WGS sequence"/>
</dbReference>
<dbReference type="InterPro" id="IPR039261">
    <property type="entry name" value="FNR_nucleotide-bd"/>
</dbReference>
<dbReference type="InterPro" id="IPR013113">
    <property type="entry name" value="SIP_FAD-bd"/>
</dbReference>
<dbReference type="Gene3D" id="3.40.50.80">
    <property type="entry name" value="Nucleotide-binding domain of ferredoxin-NADP reductase (FNR) module"/>
    <property type="match status" value="1"/>
</dbReference>
<dbReference type="AlphaFoldDB" id="A0A562VEF5"/>
<dbReference type="GO" id="GO:0016491">
    <property type="term" value="F:oxidoreductase activity"/>
    <property type="evidence" value="ECO:0007669"/>
    <property type="project" value="InterPro"/>
</dbReference>
<dbReference type="OrthoDB" id="3291337at2"/>
<name>A0A562VEF5_9ACTN</name>
<dbReference type="CDD" id="cd06193">
    <property type="entry name" value="siderophore_interacting"/>
    <property type="match status" value="1"/>
</dbReference>
<gene>
    <name evidence="2" type="ORF">LX16_1972</name>
</gene>
<dbReference type="PROSITE" id="PS51384">
    <property type="entry name" value="FAD_FR"/>
    <property type="match status" value="1"/>
</dbReference>